<dbReference type="AlphaFoldDB" id="A0A1D3TVR1"/>
<proteinExistence type="predicted"/>
<keyword evidence="2" id="KW-1185">Reference proteome</keyword>
<evidence type="ECO:0000313" key="1">
    <source>
        <dbReference type="EMBL" id="SCP98259.1"/>
    </source>
</evidence>
<organism evidence="1 2">
    <name type="scientific">Anaerobium acetethylicum</name>
    <dbReference type="NCBI Taxonomy" id="1619234"/>
    <lineage>
        <taxon>Bacteria</taxon>
        <taxon>Bacillati</taxon>
        <taxon>Bacillota</taxon>
        <taxon>Clostridia</taxon>
        <taxon>Lachnospirales</taxon>
        <taxon>Lachnospiraceae</taxon>
        <taxon>Anaerobium</taxon>
    </lineage>
</organism>
<accession>A0A1D3TVR1</accession>
<dbReference type="RefSeq" id="WP_091235175.1">
    <property type="nucleotide sequence ID" value="NZ_FMKA01000018.1"/>
</dbReference>
<evidence type="ECO:0000313" key="2">
    <source>
        <dbReference type="Proteomes" id="UP000199315"/>
    </source>
</evidence>
<protein>
    <recommendedName>
        <fullName evidence="3">Replicative DNA helicase</fullName>
    </recommendedName>
</protein>
<dbReference type="Proteomes" id="UP000199315">
    <property type="component" value="Unassembled WGS sequence"/>
</dbReference>
<evidence type="ECO:0008006" key="3">
    <source>
        <dbReference type="Google" id="ProtNLM"/>
    </source>
</evidence>
<gene>
    <name evidence="1" type="ORF">SAMN05421730_101846</name>
</gene>
<reference evidence="1 2" key="1">
    <citation type="submission" date="2016-09" db="EMBL/GenBank/DDBJ databases">
        <authorList>
            <person name="Capua I."/>
            <person name="De Benedictis P."/>
            <person name="Joannis T."/>
            <person name="Lombin L.H."/>
            <person name="Cattoli G."/>
        </authorList>
    </citation>
    <scope>NUCLEOTIDE SEQUENCE [LARGE SCALE GENOMIC DNA]</scope>
    <source>
        <strain evidence="1 2">GluBS11</strain>
    </source>
</reference>
<dbReference type="EMBL" id="FMKA01000018">
    <property type="protein sequence ID" value="SCP98259.1"/>
    <property type="molecule type" value="Genomic_DNA"/>
</dbReference>
<sequence>MDFEFLNHFSRRMKSVGMYAVLMKNSMQKTTWKTYGIDKADSQINLIFAVLLYIMEQSLKDEPCTMDDIGSYIDSLNTRFFKLGLSYEMSRKLGEFIVNVILCDEGRAMYFDCYDFDEKAYRIQNISYVANKVIYLESEVRRTSYYLTDDGYNLLLGTLEIENNMKITIHEMIFKMHLERAAYDKAVDDIKNIFNLLRIQFQKMQEAMRKIRKNALSYSVNDYREIMEENLEIIADTKKKFDYYRELVKVRVKELEEENINVKKLDQKGEESLKNLKIIEAYLTRTIEEHQKILNAHFDLKSLYTKELEQLSQMILIKRFNIRTDFYDKIMEDAEHLKELDCFFRPLFNRPPEKMYNVNKSFEIQRPVRRKEDAEADVVMEIDDDLWQEEQERIYQERMKKYNGCLKVILRYASGKDGISLSELKEAASEELDELIPTVEIFREVVVELLKSRTINLDELRKERSEYLAQTGLEFQINEAVLSLVEENEEFQDIHGLETTRIENGKAVIFENLESESGRVRRVKCSDILFLTVKKFF</sequence>
<dbReference type="OrthoDB" id="1643270at2"/>
<name>A0A1D3TVR1_9FIRM</name>
<dbReference type="STRING" id="1619234.SAMN05421730_101846"/>